<feature type="domain" description="Disease resistance R13L4/SHOC-2-like LRR" evidence="10">
    <location>
        <begin position="561"/>
        <end position="941"/>
    </location>
</feature>
<dbReference type="InterPro" id="IPR041118">
    <property type="entry name" value="Rx_N"/>
</dbReference>
<dbReference type="EMBL" id="CP144753">
    <property type="protein sequence ID" value="WVZ95065.1"/>
    <property type="molecule type" value="Genomic_DNA"/>
</dbReference>
<dbReference type="Pfam" id="PF23598">
    <property type="entry name" value="LRR_14"/>
    <property type="match status" value="1"/>
</dbReference>
<accession>A0AAQ3XE85</accession>
<dbReference type="InterPro" id="IPR042197">
    <property type="entry name" value="Apaf_helical"/>
</dbReference>
<organism evidence="11 12">
    <name type="scientific">Paspalum notatum var. saurae</name>
    <dbReference type="NCBI Taxonomy" id="547442"/>
    <lineage>
        <taxon>Eukaryota</taxon>
        <taxon>Viridiplantae</taxon>
        <taxon>Streptophyta</taxon>
        <taxon>Embryophyta</taxon>
        <taxon>Tracheophyta</taxon>
        <taxon>Spermatophyta</taxon>
        <taxon>Magnoliopsida</taxon>
        <taxon>Liliopsida</taxon>
        <taxon>Poales</taxon>
        <taxon>Poaceae</taxon>
        <taxon>PACMAD clade</taxon>
        <taxon>Panicoideae</taxon>
        <taxon>Andropogonodae</taxon>
        <taxon>Paspaleae</taxon>
        <taxon>Paspalinae</taxon>
        <taxon>Paspalum</taxon>
    </lineage>
</organism>
<sequence>MESPTGALGVLLPKLTQLLQDEYNLQKNAKKDIQYVSKELQRIYATLRMVGEVPPENLTELAKMWAVDVRELSYDIEDIVDSFLVRVQGPEHPNKKDTKRIFKEMTQKLTKAWAYSGIGHEIKDLKERVKEVAERRDRYKVDTIVPSKTISVDPRVTALYTNLTKLVGIDEAREELIMRLTREDDTSTLQQKIISIVGFGGLGKTTLAKAVYDKIKMEFDCSAFVPVSRNPDMKKLLKDVIYEFDKTNYRSIHSEMLDKRQLIDLLRELLQNKRYFIVVDDIWFTEPWDILRCALVDNNIRSQIITTTCRIDVAEQVGGYCYKIKPLSPDSSKILFCRRIFGCGDILPEQYSEVSEKILNKCGGVPLAIITTSCLLANKLGNVKEWHQLCDSIGLGIGRNDDMENMRKILSLSYYDLPLHLKTCLLYLSIYPEDYKIVKEELIWKWTAEGFVQQGKGGQILFEIGDSYFHELVNRSLVQPIYSSDHDSWILHDADEPWSCHVHDMILDLISSLSREENFVTTVFGDDNDNTYSDSKIHRLALHDTNWPPRDISRLNISKLMSLTIFGSGCIINSMPSSLPYYHLRVLDLGKYNILCGHSGLRLFIGNLVHLRYLRLPWDVYTDEVQVEIGKLQCLQWLDLGGAENIRELPSSILGLRKLMLLFINTRIRLPAGLKNLTSLEELRHQVLVDSVQLAEELGHLTQLRILSLMVSLDIKKDEEGRWDESLRTALVGSLANLHKIQSLDIYNNNYASDLDGSMDSPLGNLRDLSIYAIKLLPSWINPATLPLLSRLQIIMVSQVRRQDIQVLGMLQALTSLDIRVSSGRPRPRVLERSVVGADAFPCLVECRLLGFPVVPSMFPAGAMPRLETFRFYIDLEAFTGGDLTVDDDLALGHLPSLQEVAVSKLVTAGDEAVSSQDEVATKVKEKLWHEEEVHPNHPSIYLY</sequence>
<dbReference type="Pfam" id="PF00931">
    <property type="entry name" value="NB-ARC"/>
    <property type="match status" value="1"/>
</dbReference>
<dbReference type="Gene3D" id="3.80.10.10">
    <property type="entry name" value="Ribonuclease Inhibitor"/>
    <property type="match status" value="2"/>
</dbReference>
<evidence type="ECO:0000256" key="4">
    <source>
        <dbReference type="ARBA" id="ARBA00022741"/>
    </source>
</evidence>
<dbReference type="GO" id="GO:0043531">
    <property type="term" value="F:ADP binding"/>
    <property type="evidence" value="ECO:0007669"/>
    <property type="project" value="InterPro"/>
</dbReference>
<keyword evidence="4" id="KW-0547">Nucleotide-binding</keyword>
<gene>
    <name evidence="11" type="ORF">U9M48_040870</name>
</gene>
<dbReference type="Proteomes" id="UP001341281">
    <property type="component" value="Chromosome 09"/>
</dbReference>
<dbReference type="InterPro" id="IPR027417">
    <property type="entry name" value="P-loop_NTPase"/>
</dbReference>
<keyword evidence="12" id="KW-1185">Reference proteome</keyword>
<dbReference type="InterPro" id="IPR032675">
    <property type="entry name" value="LRR_dom_sf"/>
</dbReference>
<dbReference type="InterPro" id="IPR044974">
    <property type="entry name" value="Disease_R_plants"/>
</dbReference>
<dbReference type="AlphaFoldDB" id="A0AAQ3XE85"/>
<dbReference type="InterPro" id="IPR055414">
    <property type="entry name" value="LRR_R13L4/SHOC2-like"/>
</dbReference>
<evidence type="ECO:0000256" key="5">
    <source>
        <dbReference type="ARBA" id="ARBA00022821"/>
    </source>
</evidence>
<dbReference type="Gene3D" id="1.10.10.10">
    <property type="entry name" value="Winged helix-like DNA-binding domain superfamily/Winged helix DNA-binding domain"/>
    <property type="match status" value="1"/>
</dbReference>
<evidence type="ECO:0000256" key="6">
    <source>
        <dbReference type="ARBA" id="ARBA00023054"/>
    </source>
</evidence>
<dbReference type="PRINTS" id="PR00364">
    <property type="entry name" value="DISEASERSIST"/>
</dbReference>
<evidence type="ECO:0000256" key="1">
    <source>
        <dbReference type="ARBA" id="ARBA00008894"/>
    </source>
</evidence>
<feature type="domain" description="Disease resistance N-terminal" evidence="8">
    <location>
        <begin position="7"/>
        <end position="96"/>
    </location>
</feature>
<dbReference type="PANTHER" id="PTHR23155">
    <property type="entry name" value="DISEASE RESISTANCE PROTEIN RP"/>
    <property type="match status" value="1"/>
</dbReference>
<dbReference type="PANTHER" id="PTHR23155:SF1116">
    <property type="entry name" value="OS12G0273300 PROTEIN"/>
    <property type="match status" value="1"/>
</dbReference>
<dbReference type="Gene3D" id="1.20.5.4130">
    <property type="match status" value="1"/>
</dbReference>
<dbReference type="InterPro" id="IPR038005">
    <property type="entry name" value="RX-like_CC"/>
</dbReference>
<dbReference type="SUPFAM" id="SSF52540">
    <property type="entry name" value="P-loop containing nucleoside triphosphate hydrolases"/>
    <property type="match status" value="1"/>
</dbReference>
<keyword evidence="3" id="KW-0677">Repeat</keyword>
<evidence type="ECO:0000256" key="3">
    <source>
        <dbReference type="ARBA" id="ARBA00022737"/>
    </source>
</evidence>
<evidence type="ECO:0000256" key="2">
    <source>
        <dbReference type="ARBA" id="ARBA00022614"/>
    </source>
</evidence>
<keyword evidence="5" id="KW-0611">Plant defense</keyword>
<evidence type="ECO:0000259" key="8">
    <source>
        <dbReference type="Pfam" id="PF18052"/>
    </source>
</evidence>
<keyword evidence="6" id="KW-0175">Coiled coil</keyword>
<dbReference type="GO" id="GO:0042742">
    <property type="term" value="P:defense response to bacterium"/>
    <property type="evidence" value="ECO:0007669"/>
    <property type="project" value="UniProtKB-ARBA"/>
</dbReference>
<dbReference type="InterPro" id="IPR058922">
    <property type="entry name" value="WHD_DRP"/>
</dbReference>
<dbReference type="FunFam" id="1.10.10.10:FF:000322">
    <property type="entry name" value="Probable disease resistance protein At1g63360"/>
    <property type="match status" value="1"/>
</dbReference>
<dbReference type="CDD" id="cd14798">
    <property type="entry name" value="RX-CC_like"/>
    <property type="match status" value="1"/>
</dbReference>
<protein>
    <submittedName>
        <fullName evidence="11">Uncharacterized protein</fullName>
    </submittedName>
</protein>
<feature type="domain" description="NB-ARC" evidence="7">
    <location>
        <begin position="173"/>
        <end position="340"/>
    </location>
</feature>
<evidence type="ECO:0000259" key="7">
    <source>
        <dbReference type="Pfam" id="PF00931"/>
    </source>
</evidence>
<evidence type="ECO:0000259" key="9">
    <source>
        <dbReference type="Pfam" id="PF23559"/>
    </source>
</evidence>
<feature type="domain" description="Disease resistance protein winged helix" evidence="9">
    <location>
        <begin position="430"/>
        <end position="510"/>
    </location>
</feature>
<dbReference type="Gene3D" id="1.10.8.430">
    <property type="entry name" value="Helical domain of apoptotic protease-activating factors"/>
    <property type="match status" value="1"/>
</dbReference>
<proteinExistence type="inferred from homology"/>
<dbReference type="Pfam" id="PF23559">
    <property type="entry name" value="WHD_DRP"/>
    <property type="match status" value="1"/>
</dbReference>
<reference evidence="11 12" key="1">
    <citation type="submission" date="2024-02" db="EMBL/GenBank/DDBJ databases">
        <title>High-quality chromosome-scale genome assembly of Pensacola bahiagrass (Paspalum notatum Flugge var. saurae).</title>
        <authorList>
            <person name="Vega J.M."/>
            <person name="Podio M."/>
            <person name="Orjuela J."/>
            <person name="Siena L.A."/>
            <person name="Pessino S.C."/>
            <person name="Combes M.C."/>
            <person name="Mariac C."/>
            <person name="Albertini E."/>
            <person name="Pupilli F."/>
            <person name="Ortiz J.P.A."/>
            <person name="Leblanc O."/>
        </authorList>
    </citation>
    <scope>NUCLEOTIDE SEQUENCE [LARGE SCALE GENOMIC DNA]</scope>
    <source>
        <strain evidence="11">R1</strain>
        <tissue evidence="11">Leaf</tissue>
    </source>
</reference>
<evidence type="ECO:0000259" key="10">
    <source>
        <dbReference type="Pfam" id="PF23598"/>
    </source>
</evidence>
<evidence type="ECO:0000313" key="11">
    <source>
        <dbReference type="EMBL" id="WVZ95065.1"/>
    </source>
</evidence>
<comment type="similarity">
    <text evidence="1">Belongs to the disease resistance NB-LRR family.</text>
</comment>
<name>A0AAQ3XE85_PASNO</name>
<dbReference type="GO" id="GO:0009626">
    <property type="term" value="P:plant-type hypersensitive response"/>
    <property type="evidence" value="ECO:0007669"/>
    <property type="project" value="UniProtKB-ARBA"/>
</dbReference>
<dbReference type="InterPro" id="IPR036388">
    <property type="entry name" value="WH-like_DNA-bd_sf"/>
</dbReference>
<keyword evidence="2" id="KW-0433">Leucine-rich repeat</keyword>
<dbReference type="Gene3D" id="3.40.50.300">
    <property type="entry name" value="P-loop containing nucleotide triphosphate hydrolases"/>
    <property type="match status" value="1"/>
</dbReference>
<dbReference type="GO" id="GO:0002758">
    <property type="term" value="P:innate immune response-activating signaling pathway"/>
    <property type="evidence" value="ECO:0007669"/>
    <property type="project" value="UniProtKB-ARBA"/>
</dbReference>
<dbReference type="Pfam" id="PF18052">
    <property type="entry name" value="Rx_N"/>
    <property type="match status" value="1"/>
</dbReference>
<dbReference type="InterPro" id="IPR002182">
    <property type="entry name" value="NB-ARC"/>
</dbReference>
<dbReference type="SUPFAM" id="SSF52058">
    <property type="entry name" value="L domain-like"/>
    <property type="match status" value="1"/>
</dbReference>
<evidence type="ECO:0000313" key="12">
    <source>
        <dbReference type="Proteomes" id="UP001341281"/>
    </source>
</evidence>